<evidence type="ECO:0000313" key="4">
    <source>
        <dbReference type="EMBL" id="GAA5084432.1"/>
    </source>
</evidence>
<dbReference type="InterPro" id="IPR000045">
    <property type="entry name" value="Prepilin_IV_endopep_pep"/>
</dbReference>
<evidence type="ECO:0000256" key="1">
    <source>
        <dbReference type="ARBA" id="ARBA00005801"/>
    </source>
</evidence>
<accession>A0ABP9LSF9</accession>
<feature type="transmembrane region" description="Helical" evidence="2">
    <location>
        <begin position="57"/>
        <end position="81"/>
    </location>
</feature>
<comment type="similarity">
    <text evidence="1">Belongs to the peptidase A24 family.</text>
</comment>
<feature type="domain" description="Prepilin type IV endopeptidase peptidase" evidence="3">
    <location>
        <begin position="96"/>
        <end position="200"/>
    </location>
</feature>
<dbReference type="PANTHER" id="PTHR30487:SF0">
    <property type="entry name" value="PREPILIN LEADER PEPTIDASE_N-METHYLTRANSFERASE-RELATED"/>
    <property type="match status" value="1"/>
</dbReference>
<keyword evidence="2" id="KW-1133">Transmembrane helix</keyword>
<dbReference type="PANTHER" id="PTHR30487">
    <property type="entry name" value="TYPE 4 PREPILIN-LIKE PROTEINS LEADER PEPTIDE-PROCESSING ENZYME"/>
    <property type="match status" value="1"/>
</dbReference>
<organism evidence="4 5">
    <name type="scientific">Paenalcaligenes hermetiae</name>
    <dbReference type="NCBI Taxonomy" id="1157987"/>
    <lineage>
        <taxon>Bacteria</taxon>
        <taxon>Pseudomonadati</taxon>
        <taxon>Pseudomonadota</taxon>
        <taxon>Betaproteobacteria</taxon>
        <taxon>Burkholderiales</taxon>
        <taxon>Alcaligenaceae</taxon>
        <taxon>Paenalcaligenes</taxon>
    </lineage>
</organism>
<protein>
    <recommendedName>
        <fullName evidence="3">Prepilin type IV endopeptidase peptidase domain-containing protein</fullName>
    </recommendedName>
</protein>
<dbReference type="RefSeq" id="WP_300647130.1">
    <property type="nucleotide sequence ID" value="NZ_BAABKD010000001.1"/>
</dbReference>
<reference evidence="5" key="1">
    <citation type="journal article" date="2019" name="Int. J. Syst. Evol. Microbiol.">
        <title>The Global Catalogue of Microorganisms (GCM) 10K type strain sequencing project: providing services to taxonomists for standard genome sequencing and annotation.</title>
        <authorList>
            <consortium name="The Broad Institute Genomics Platform"/>
            <consortium name="The Broad Institute Genome Sequencing Center for Infectious Disease"/>
            <person name="Wu L."/>
            <person name="Ma J."/>
        </authorList>
    </citation>
    <scope>NUCLEOTIDE SEQUENCE [LARGE SCALE GENOMIC DNA]</scope>
    <source>
        <strain evidence="5">JCM 18423</strain>
    </source>
</reference>
<proteinExistence type="inferred from homology"/>
<sequence length="236" mass="26669">MYLWALYIGLSAAVISRVYLDALPFYAQRVHLGQTADESLWWMSVRHGFLQRSSYALVWRVGTAGLFGMGLAVFALYWPWLPTQPDLNVVMMSVWLGCLLCLARIDALCRLLPDVLTQLLLWIGLLYQLLISEPVVTQALWGVLGSYVFLRALNAFCVFCFKHPVMGHGDVKLLVALSAWLGLGTLGVLWFWAALFCFIIQIIWQKTCWPTGQCAFGPYLVAAAFLVWLLPDSRLF</sequence>
<evidence type="ECO:0000313" key="5">
    <source>
        <dbReference type="Proteomes" id="UP001500227"/>
    </source>
</evidence>
<dbReference type="InterPro" id="IPR050882">
    <property type="entry name" value="Prepilin_peptidase/N-MTase"/>
</dbReference>
<keyword evidence="2" id="KW-0472">Membrane</keyword>
<feature type="transmembrane region" description="Helical" evidence="2">
    <location>
        <begin position="115"/>
        <end position="132"/>
    </location>
</feature>
<dbReference type="Proteomes" id="UP001500227">
    <property type="component" value="Unassembled WGS sequence"/>
</dbReference>
<comment type="caution">
    <text evidence="4">The sequence shown here is derived from an EMBL/GenBank/DDBJ whole genome shotgun (WGS) entry which is preliminary data.</text>
</comment>
<keyword evidence="2" id="KW-0812">Transmembrane</keyword>
<feature type="transmembrane region" description="Helical" evidence="2">
    <location>
        <begin position="173"/>
        <end position="204"/>
    </location>
</feature>
<evidence type="ECO:0000259" key="3">
    <source>
        <dbReference type="Pfam" id="PF01478"/>
    </source>
</evidence>
<feature type="transmembrane region" description="Helical" evidence="2">
    <location>
        <begin position="6"/>
        <end position="27"/>
    </location>
</feature>
<gene>
    <name evidence="4" type="ORF">GCM10023337_01970</name>
</gene>
<dbReference type="Gene3D" id="1.20.120.1220">
    <property type="match status" value="1"/>
</dbReference>
<dbReference type="Pfam" id="PF01478">
    <property type="entry name" value="Peptidase_A24"/>
    <property type="match status" value="1"/>
</dbReference>
<feature type="transmembrane region" description="Helical" evidence="2">
    <location>
        <begin position="87"/>
        <end position="103"/>
    </location>
</feature>
<feature type="transmembrane region" description="Helical" evidence="2">
    <location>
        <begin position="138"/>
        <end position="161"/>
    </location>
</feature>
<keyword evidence="5" id="KW-1185">Reference proteome</keyword>
<evidence type="ECO:0000256" key="2">
    <source>
        <dbReference type="SAM" id="Phobius"/>
    </source>
</evidence>
<dbReference type="EMBL" id="BAABKD010000001">
    <property type="protein sequence ID" value="GAA5084432.1"/>
    <property type="molecule type" value="Genomic_DNA"/>
</dbReference>
<name>A0ABP9LSF9_9BURK</name>
<feature type="transmembrane region" description="Helical" evidence="2">
    <location>
        <begin position="210"/>
        <end position="230"/>
    </location>
</feature>